<reference evidence="1" key="1">
    <citation type="journal article" date="2019" name="Sci. Rep.">
        <title>Draft genome of Tanacetum cinerariifolium, the natural source of mosquito coil.</title>
        <authorList>
            <person name="Yamashiro T."/>
            <person name="Shiraishi A."/>
            <person name="Satake H."/>
            <person name="Nakayama K."/>
        </authorList>
    </citation>
    <scope>NUCLEOTIDE SEQUENCE</scope>
</reference>
<name>A0A699XHH8_TANCI</name>
<proteinExistence type="predicted"/>
<gene>
    <name evidence="1" type="ORF">Tci_929819</name>
</gene>
<feature type="non-terminal residue" evidence="1">
    <location>
        <position position="1"/>
    </location>
</feature>
<protein>
    <submittedName>
        <fullName evidence="1">Uncharacterized protein</fullName>
    </submittedName>
</protein>
<accession>A0A699XHH8</accession>
<feature type="non-terminal residue" evidence="1">
    <location>
        <position position="86"/>
    </location>
</feature>
<dbReference type="AlphaFoldDB" id="A0A699XHH8"/>
<comment type="caution">
    <text evidence="1">The sequence shown here is derived from an EMBL/GenBank/DDBJ whole genome shotgun (WGS) entry which is preliminary data.</text>
</comment>
<sequence length="86" mass="8305">HLRQLGLLPGNAGVGQAGGAAVHAGQGQRLGEGELVVAVLGVVLPVAAGERGAAEVVGRAANGLLGFERPGAGQHRAVGLQSLADG</sequence>
<organism evidence="1">
    <name type="scientific">Tanacetum cinerariifolium</name>
    <name type="common">Dalmatian daisy</name>
    <name type="synonym">Chrysanthemum cinerariifolium</name>
    <dbReference type="NCBI Taxonomy" id="118510"/>
    <lineage>
        <taxon>Eukaryota</taxon>
        <taxon>Viridiplantae</taxon>
        <taxon>Streptophyta</taxon>
        <taxon>Embryophyta</taxon>
        <taxon>Tracheophyta</taxon>
        <taxon>Spermatophyta</taxon>
        <taxon>Magnoliopsida</taxon>
        <taxon>eudicotyledons</taxon>
        <taxon>Gunneridae</taxon>
        <taxon>Pentapetalae</taxon>
        <taxon>asterids</taxon>
        <taxon>campanulids</taxon>
        <taxon>Asterales</taxon>
        <taxon>Asteraceae</taxon>
        <taxon>Asteroideae</taxon>
        <taxon>Anthemideae</taxon>
        <taxon>Anthemidinae</taxon>
        <taxon>Tanacetum</taxon>
    </lineage>
</organism>
<dbReference type="EMBL" id="BKCJ011845650">
    <property type="protein sequence ID" value="GFD57850.1"/>
    <property type="molecule type" value="Genomic_DNA"/>
</dbReference>
<evidence type="ECO:0000313" key="1">
    <source>
        <dbReference type="EMBL" id="GFD57850.1"/>
    </source>
</evidence>